<reference evidence="1 2" key="1">
    <citation type="submission" date="2022-11" db="EMBL/GenBank/DDBJ databases">
        <title>Minimal conservation of predation-associated metabolite biosynthetic gene clusters underscores biosynthetic potential of Myxococcota including descriptions for ten novel species: Archangium lansinium sp. nov., Myxococcus landrumus sp. nov., Nannocystis bai.</title>
        <authorList>
            <person name="Ahearne A."/>
            <person name="Stevens C."/>
            <person name="Dowd S."/>
        </authorList>
    </citation>
    <scope>NUCLEOTIDE SEQUENCE [LARGE SCALE GENOMIC DNA]</scope>
    <source>
        <strain evidence="1 2">RJM3</strain>
    </source>
</reference>
<gene>
    <name evidence="1" type="ORF">POL67_02655</name>
</gene>
<dbReference type="EMBL" id="JAQNDO010000001">
    <property type="protein sequence ID" value="MDC0740230.1"/>
    <property type="molecule type" value="Genomic_DNA"/>
</dbReference>
<evidence type="ECO:0000313" key="1">
    <source>
        <dbReference type="EMBL" id="MDC0740230.1"/>
    </source>
</evidence>
<organism evidence="1 2">
    <name type="scientific">Polyangium mundeleinium</name>
    <dbReference type="NCBI Taxonomy" id="2995306"/>
    <lineage>
        <taxon>Bacteria</taxon>
        <taxon>Pseudomonadati</taxon>
        <taxon>Myxococcota</taxon>
        <taxon>Polyangia</taxon>
        <taxon>Polyangiales</taxon>
        <taxon>Polyangiaceae</taxon>
        <taxon>Polyangium</taxon>
    </lineage>
</organism>
<keyword evidence="2" id="KW-1185">Reference proteome</keyword>
<comment type="caution">
    <text evidence="1">The sequence shown here is derived from an EMBL/GenBank/DDBJ whole genome shotgun (WGS) entry which is preliminary data.</text>
</comment>
<proteinExistence type="predicted"/>
<dbReference type="Proteomes" id="UP001221411">
    <property type="component" value="Unassembled WGS sequence"/>
</dbReference>
<dbReference type="RefSeq" id="WP_271915204.1">
    <property type="nucleotide sequence ID" value="NZ_JAQNDO010000001.1"/>
</dbReference>
<protein>
    <submittedName>
        <fullName evidence="1">Uncharacterized protein</fullName>
    </submittedName>
</protein>
<sequence length="147" mass="16512">MADALSDRGQWKESWKTDAWELLMTSPAHGVFFTRVSGYADLDCALHVMRAFDRLASHTLGDIEVFHDWELVTGYDSIVRQEFVRWAQEHPKQGDAHVLVKSRIVAMGVSVANVALGGRIKAYADRPKFERARTETIAGKRRASIPG</sequence>
<accession>A0ABT5EHL1</accession>
<evidence type="ECO:0000313" key="2">
    <source>
        <dbReference type="Proteomes" id="UP001221411"/>
    </source>
</evidence>
<name>A0ABT5EHL1_9BACT</name>